<dbReference type="Pfam" id="PF01546">
    <property type="entry name" value="Peptidase_M20"/>
    <property type="match status" value="1"/>
</dbReference>
<dbReference type="Proteomes" id="UP001184230">
    <property type="component" value="Unassembled WGS sequence"/>
</dbReference>
<dbReference type="InterPro" id="IPR017439">
    <property type="entry name" value="Amidohydrolase"/>
</dbReference>
<protein>
    <submittedName>
        <fullName evidence="3">Metal-dependent amidase/aminoacylase/carboxypeptidase family protein</fullName>
    </submittedName>
</protein>
<dbReference type="SUPFAM" id="SSF53187">
    <property type="entry name" value="Zn-dependent exopeptidases"/>
    <property type="match status" value="1"/>
</dbReference>
<dbReference type="PANTHER" id="PTHR11014">
    <property type="entry name" value="PEPTIDASE M20 FAMILY MEMBER"/>
    <property type="match status" value="1"/>
</dbReference>
<proteinExistence type="predicted"/>
<gene>
    <name evidence="3" type="ORF">J2739_005076</name>
</gene>
<accession>A0ABU1NMK9</accession>
<feature type="compositionally biased region" description="Low complexity" evidence="2">
    <location>
        <begin position="120"/>
        <end position="135"/>
    </location>
</feature>
<sequence>MDALPVEERNDLPFKSTAKADWLGKEVPVSHACGHDTHVAMLLGAAQALSDMRAELPGTVVFLFQPAEEQGPGPIPSGAPAMVQAGVLDNPRVDVVMGQHINAGGPLGIGYRRGSLMASGTCSGSRSGARAATAPRPGPRRNRRWPRPRSC</sequence>
<organism evidence="3 4">
    <name type="scientific">Variovorax soli</name>
    <dbReference type="NCBI Taxonomy" id="376815"/>
    <lineage>
        <taxon>Bacteria</taxon>
        <taxon>Pseudomonadati</taxon>
        <taxon>Pseudomonadota</taxon>
        <taxon>Betaproteobacteria</taxon>
        <taxon>Burkholderiales</taxon>
        <taxon>Comamonadaceae</taxon>
        <taxon>Variovorax</taxon>
    </lineage>
</organism>
<dbReference type="Gene3D" id="3.40.630.10">
    <property type="entry name" value="Zn peptidases"/>
    <property type="match status" value="1"/>
</dbReference>
<evidence type="ECO:0000256" key="2">
    <source>
        <dbReference type="SAM" id="MobiDB-lite"/>
    </source>
</evidence>
<evidence type="ECO:0000313" key="3">
    <source>
        <dbReference type="EMBL" id="MDR6539280.1"/>
    </source>
</evidence>
<name>A0ABU1NMK9_9BURK</name>
<keyword evidence="4" id="KW-1185">Reference proteome</keyword>
<dbReference type="RefSeq" id="WP_309906827.1">
    <property type="nucleotide sequence ID" value="NZ_JAVDRF010000015.1"/>
</dbReference>
<dbReference type="PANTHER" id="PTHR11014:SF63">
    <property type="entry name" value="METALLOPEPTIDASE, PUTATIVE (AFU_ORTHOLOGUE AFUA_6G09600)-RELATED"/>
    <property type="match status" value="1"/>
</dbReference>
<comment type="caution">
    <text evidence="3">The sequence shown here is derived from an EMBL/GenBank/DDBJ whole genome shotgun (WGS) entry which is preliminary data.</text>
</comment>
<evidence type="ECO:0000256" key="1">
    <source>
        <dbReference type="ARBA" id="ARBA00022801"/>
    </source>
</evidence>
<evidence type="ECO:0000313" key="4">
    <source>
        <dbReference type="Proteomes" id="UP001184230"/>
    </source>
</evidence>
<dbReference type="InterPro" id="IPR002933">
    <property type="entry name" value="Peptidase_M20"/>
</dbReference>
<feature type="compositionally biased region" description="Basic residues" evidence="2">
    <location>
        <begin position="138"/>
        <end position="151"/>
    </location>
</feature>
<reference evidence="3 4" key="1">
    <citation type="submission" date="2023-07" db="EMBL/GenBank/DDBJ databases">
        <title>Sorghum-associated microbial communities from plants grown in Nebraska, USA.</title>
        <authorList>
            <person name="Schachtman D."/>
        </authorList>
    </citation>
    <scope>NUCLEOTIDE SEQUENCE [LARGE SCALE GENOMIC DNA]</scope>
    <source>
        <strain evidence="3 4">DS1781</strain>
    </source>
</reference>
<dbReference type="EMBL" id="JAVDRF010000015">
    <property type="protein sequence ID" value="MDR6539280.1"/>
    <property type="molecule type" value="Genomic_DNA"/>
</dbReference>
<keyword evidence="1" id="KW-0378">Hydrolase</keyword>
<feature type="region of interest" description="Disordered" evidence="2">
    <location>
        <begin position="120"/>
        <end position="151"/>
    </location>
</feature>